<dbReference type="InterPro" id="IPR036291">
    <property type="entry name" value="NAD(P)-bd_dom_sf"/>
</dbReference>
<dbReference type="EMBL" id="CP127294">
    <property type="protein sequence ID" value="WIX80757.1"/>
    <property type="molecule type" value="Genomic_DNA"/>
</dbReference>
<accession>A0A9Y2MZB2</accession>
<dbReference type="AlphaFoldDB" id="A0A9Y2MZB2"/>
<feature type="region of interest" description="Disordered" evidence="1">
    <location>
        <begin position="1"/>
        <end position="33"/>
    </location>
</feature>
<evidence type="ECO:0000313" key="3">
    <source>
        <dbReference type="Proteomes" id="UP001236014"/>
    </source>
</evidence>
<proteinExistence type="predicted"/>
<organism evidence="2 3">
    <name type="scientific">Amycolatopsis carbonis</name>
    <dbReference type="NCBI Taxonomy" id="715471"/>
    <lineage>
        <taxon>Bacteria</taxon>
        <taxon>Bacillati</taxon>
        <taxon>Actinomycetota</taxon>
        <taxon>Actinomycetes</taxon>
        <taxon>Pseudonocardiales</taxon>
        <taxon>Pseudonocardiaceae</taxon>
        <taxon>Amycolatopsis</taxon>
    </lineage>
</organism>
<reference evidence="2 3" key="1">
    <citation type="submission" date="2023-06" db="EMBL/GenBank/DDBJ databases">
        <authorList>
            <person name="Oyuntsetseg B."/>
            <person name="Kim S.B."/>
        </authorList>
    </citation>
    <scope>NUCLEOTIDE SEQUENCE [LARGE SCALE GENOMIC DNA]</scope>
    <source>
        <strain evidence="2 3">2-15</strain>
    </source>
</reference>
<name>A0A9Y2MZB2_9PSEU</name>
<evidence type="ECO:0000313" key="2">
    <source>
        <dbReference type="EMBL" id="WIX80757.1"/>
    </source>
</evidence>
<dbReference type="RefSeq" id="WP_285971377.1">
    <property type="nucleotide sequence ID" value="NZ_CP127294.1"/>
</dbReference>
<keyword evidence="3" id="KW-1185">Reference proteome</keyword>
<dbReference type="KEGG" id="acab:QRX50_08335"/>
<gene>
    <name evidence="2" type="ORF">QRX50_08335</name>
</gene>
<sequence length="75" mass="7621">MTKALAPRGVTVNLVHPGPTDTDMNPADGPFADDQKSLTSVGRYGEYALAGPARYVTASATLTAATFSVDGGHAA</sequence>
<dbReference type="Proteomes" id="UP001236014">
    <property type="component" value="Chromosome"/>
</dbReference>
<protein>
    <submittedName>
        <fullName evidence="2">Uncharacterized protein</fullName>
    </submittedName>
</protein>
<evidence type="ECO:0000256" key="1">
    <source>
        <dbReference type="SAM" id="MobiDB-lite"/>
    </source>
</evidence>
<dbReference type="Gene3D" id="3.40.50.720">
    <property type="entry name" value="NAD(P)-binding Rossmann-like Domain"/>
    <property type="match status" value="1"/>
</dbReference>
<dbReference type="SUPFAM" id="SSF51735">
    <property type="entry name" value="NAD(P)-binding Rossmann-fold domains"/>
    <property type="match status" value="1"/>
</dbReference>